<evidence type="ECO:0000256" key="1">
    <source>
        <dbReference type="ARBA" id="ARBA00009477"/>
    </source>
</evidence>
<protein>
    <submittedName>
        <fullName evidence="4">Putative Multidrug efflux transporter, membrane fusion protein</fullName>
    </submittedName>
</protein>
<dbReference type="GO" id="GO:1990281">
    <property type="term" value="C:efflux pump complex"/>
    <property type="evidence" value="ECO:0007669"/>
    <property type="project" value="TreeGrafter"/>
</dbReference>
<comment type="similarity">
    <text evidence="1">Belongs to the membrane fusion protein (MFP) (TC 8.A.1) family.</text>
</comment>
<dbReference type="AlphaFoldDB" id="A0A081BMK8"/>
<dbReference type="NCBIfam" id="TIGR01730">
    <property type="entry name" value="RND_mfp"/>
    <property type="match status" value="1"/>
</dbReference>
<dbReference type="InterPro" id="IPR058648">
    <property type="entry name" value="HH_CzcB-like"/>
</dbReference>
<dbReference type="SUPFAM" id="SSF111369">
    <property type="entry name" value="HlyD-like secretion proteins"/>
    <property type="match status" value="1"/>
</dbReference>
<evidence type="ECO:0000313" key="5">
    <source>
        <dbReference type="Proteomes" id="UP000030700"/>
    </source>
</evidence>
<feature type="domain" description="CusB-like beta-barrel" evidence="3">
    <location>
        <begin position="219"/>
        <end position="275"/>
    </location>
</feature>
<keyword evidence="5" id="KW-1185">Reference proteome</keyword>
<dbReference type="STRING" id="1499966.U14_02869"/>
<proteinExistence type="inferred from homology"/>
<dbReference type="PANTHER" id="PTHR30469:SF15">
    <property type="entry name" value="HLYD FAMILY OF SECRETION PROTEINS"/>
    <property type="match status" value="1"/>
</dbReference>
<gene>
    <name evidence="4" type="ORF">U14_02869</name>
</gene>
<dbReference type="Pfam" id="PF25893">
    <property type="entry name" value="HH_CzcB"/>
    <property type="match status" value="1"/>
</dbReference>
<evidence type="ECO:0000259" key="3">
    <source>
        <dbReference type="Pfam" id="PF25954"/>
    </source>
</evidence>
<reference evidence="4" key="1">
    <citation type="journal article" date="2015" name="PeerJ">
        <title>First genomic representation of candidate bacterial phylum KSB3 points to enhanced environmental sensing as a trigger of wastewater bulking.</title>
        <authorList>
            <person name="Sekiguchi Y."/>
            <person name="Ohashi A."/>
            <person name="Parks D.H."/>
            <person name="Yamauchi T."/>
            <person name="Tyson G.W."/>
            <person name="Hugenholtz P."/>
        </authorList>
    </citation>
    <scope>NUCLEOTIDE SEQUENCE [LARGE SCALE GENOMIC DNA]</scope>
</reference>
<accession>A0A081BMK8</accession>
<evidence type="ECO:0000259" key="2">
    <source>
        <dbReference type="Pfam" id="PF25893"/>
    </source>
</evidence>
<dbReference type="InterPro" id="IPR058792">
    <property type="entry name" value="Beta-barrel_RND_2"/>
</dbReference>
<dbReference type="PANTHER" id="PTHR30469">
    <property type="entry name" value="MULTIDRUG RESISTANCE PROTEIN MDTA"/>
    <property type="match status" value="1"/>
</dbReference>
<dbReference type="Pfam" id="PF25954">
    <property type="entry name" value="Beta-barrel_RND_2"/>
    <property type="match status" value="1"/>
</dbReference>
<organism evidence="4">
    <name type="scientific">Candidatus Moduliflexus flocculans</name>
    <dbReference type="NCBI Taxonomy" id="1499966"/>
    <lineage>
        <taxon>Bacteria</taxon>
        <taxon>Candidatus Moduliflexota</taxon>
        <taxon>Candidatus Moduliflexia</taxon>
        <taxon>Candidatus Moduliflexales</taxon>
        <taxon>Candidatus Moduliflexaceae</taxon>
    </lineage>
</organism>
<sequence>MRKQDVIMIVNIFALVSLAFAQYGCSRPERSEAQASIPQEKTISVMVYETRPETISRYLKLTGGIEAGNETLVYSQTTEKLEQVNVKVGEQVSANQVLAVQSGRTQQQSVKQAKAAVENAKAQEELARQNHARNEQLFREKIISKQQFDQTDTALKSAILTVEQAEAQLAQSQEQQGNTVIKAPFAGKIAQIFFNKGDMVSSGQAVFKIVNTGTYKAKLNVPETDAAHISLGQSVFATFPSIPDVEFVGSITRIDEAIDTSTRALEVEVSFVNTAEESSQTSSSGALSSLRSGQFGQFKLEIQRHADAIAIPDNALMTQTEVKLNDRGEQTTLKTYYVYVAEQGKAVMKTVTPGIYSSGRVELTSGVNIGDAIIVIGQNIVKNGDTIAIANQQARVE</sequence>
<dbReference type="Gene3D" id="2.40.50.100">
    <property type="match status" value="1"/>
</dbReference>
<dbReference type="Gene3D" id="2.40.30.170">
    <property type="match status" value="1"/>
</dbReference>
<evidence type="ECO:0000313" key="4">
    <source>
        <dbReference type="EMBL" id="GAK51624.1"/>
    </source>
</evidence>
<dbReference type="InterPro" id="IPR006143">
    <property type="entry name" value="RND_pump_MFP"/>
</dbReference>
<feature type="domain" description="CzcB-like alpha-helical hairpin" evidence="2">
    <location>
        <begin position="112"/>
        <end position="170"/>
    </location>
</feature>
<dbReference type="Gene3D" id="2.40.420.20">
    <property type="match status" value="1"/>
</dbReference>
<name>A0A081BMK8_9BACT</name>
<dbReference type="Proteomes" id="UP000030700">
    <property type="component" value="Unassembled WGS sequence"/>
</dbReference>
<dbReference type="Gene3D" id="1.10.287.470">
    <property type="entry name" value="Helix hairpin bin"/>
    <property type="match status" value="1"/>
</dbReference>
<dbReference type="EMBL" id="DF820457">
    <property type="protein sequence ID" value="GAK51624.1"/>
    <property type="molecule type" value="Genomic_DNA"/>
</dbReference>
<dbReference type="HOGENOM" id="CLU_018816_1_2_0"/>
<dbReference type="GO" id="GO:0015562">
    <property type="term" value="F:efflux transmembrane transporter activity"/>
    <property type="evidence" value="ECO:0007669"/>
    <property type="project" value="TreeGrafter"/>
</dbReference>